<accession>A0A392SBL2</accession>
<evidence type="ECO:0000313" key="2">
    <source>
        <dbReference type="Proteomes" id="UP000265520"/>
    </source>
</evidence>
<name>A0A392SBL2_9FABA</name>
<dbReference type="Proteomes" id="UP000265520">
    <property type="component" value="Unassembled WGS sequence"/>
</dbReference>
<evidence type="ECO:0000313" key="1">
    <source>
        <dbReference type="EMBL" id="MCI46343.1"/>
    </source>
</evidence>
<dbReference type="AlphaFoldDB" id="A0A392SBL2"/>
<sequence length="56" mass="6745">MKLLQECLDITANYFPRRFDECKVKTIRTRTFITISFLHHTPHLLIREAPYKTHIS</sequence>
<feature type="non-terminal residue" evidence="1">
    <location>
        <position position="56"/>
    </location>
</feature>
<proteinExistence type="predicted"/>
<reference evidence="1 2" key="1">
    <citation type="journal article" date="2018" name="Front. Plant Sci.">
        <title>Red Clover (Trifolium pratense) and Zigzag Clover (T. medium) - A Picture of Genomic Similarities and Differences.</title>
        <authorList>
            <person name="Dluhosova J."/>
            <person name="Istvanek J."/>
            <person name="Nedelnik J."/>
            <person name="Repkova J."/>
        </authorList>
    </citation>
    <scope>NUCLEOTIDE SEQUENCE [LARGE SCALE GENOMIC DNA]</scope>
    <source>
        <strain evidence="2">cv. 10/8</strain>
        <tissue evidence="1">Leaf</tissue>
    </source>
</reference>
<keyword evidence="2" id="KW-1185">Reference proteome</keyword>
<organism evidence="1 2">
    <name type="scientific">Trifolium medium</name>
    <dbReference type="NCBI Taxonomy" id="97028"/>
    <lineage>
        <taxon>Eukaryota</taxon>
        <taxon>Viridiplantae</taxon>
        <taxon>Streptophyta</taxon>
        <taxon>Embryophyta</taxon>
        <taxon>Tracheophyta</taxon>
        <taxon>Spermatophyta</taxon>
        <taxon>Magnoliopsida</taxon>
        <taxon>eudicotyledons</taxon>
        <taxon>Gunneridae</taxon>
        <taxon>Pentapetalae</taxon>
        <taxon>rosids</taxon>
        <taxon>fabids</taxon>
        <taxon>Fabales</taxon>
        <taxon>Fabaceae</taxon>
        <taxon>Papilionoideae</taxon>
        <taxon>50 kb inversion clade</taxon>
        <taxon>NPAAA clade</taxon>
        <taxon>Hologalegina</taxon>
        <taxon>IRL clade</taxon>
        <taxon>Trifolieae</taxon>
        <taxon>Trifolium</taxon>
    </lineage>
</organism>
<comment type="caution">
    <text evidence="1">The sequence shown here is derived from an EMBL/GenBank/DDBJ whole genome shotgun (WGS) entry which is preliminary data.</text>
</comment>
<protein>
    <submittedName>
        <fullName evidence="1">Uncharacterized protein</fullName>
    </submittedName>
</protein>
<dbReference type="EMBL" id="LXQA010356193">
    <property type="protein sequence ID" value="MCI46343.1"/>
    <property type="molecule type" value="Genomic_DNA"/>
</dbReference>